<feature type="compositionally biased region" description="Acidic residues" evidence="6">
    <location>
        <begin position="113"/>
        <end position="125"/>
    </location>
</feature>
<dbReference type="PANTHER" id="PTHR14052">
    <property type="entry name" value="ORIGIN RECOGNITION COMPLEX SUBUNIT 2"/>
    <property type="match status" value="1"/>
</dbReference>
<feature type="compositionally biased region" description="Polar residues" evidence="6">
    <location>
        <begin position="43"/>
        <end position="59"/>
    </location>
</feature>
<keyword evidence="3 5" id="KW-0235">DNA replication</keyword>
<accession>A0A4S8W608</accession>
<comment type="caution">
    <text evidence="9">The sequence shown here is derived from an EMBL/GenBank/DDBJ whole genome shotgun (WGS) entry which is preliminary data.</text>
</comment>
<keyword evidence="4 5" id="KW-0539">Nucleus</keyword>
<dbReference type="InterPro" id="IPR056772">
    <property type="entry name" value="RecA-like_ORC2"/>
</dbReference>
<evidence type="ECO:0000259" key="8">
    <source>
        <dbReference type="Pfam" id="PF24882"/>
    </source>
</evidence>
<evidence type="ECO:0000256" key="3">
    <source>
        <dbReference type="ARBA" id="ARBA00022705"/>
    </source>
</evidence>
<protein>
    <recommendedName>
        <fullName evidence="5">Origin recognition complex subunit 2</fullName>
    </recommendedName>
</protein>
<dbReference type="GO" id="GO:0003688">
    <property type="term" value="F:DNA replication origin binding"/>
    <property type="evidence" value="ECO:0007669"/>
    <property type="project" value="UniProtKB-UniRule"/>
</dbReference>
<comment type="subcellular location">
    <subcellularLocation>
        <location evidence="1 5">Nucleus</location>
    </subcellularLocation>
</comment>
<feature type="domain" description="Origin recognition complex subunit 2 winged-helix" evidence="8">
    <location>
        <begin position="511"/>
        <end position="569"/>
    </location>
</feature>
<comment type="subunit">
    <text evidence="5">Component of the origin recognition complex (ORC).</text>
</comment>
<evidence type="ECO:0000256" key="5">
    <source>
        <dbReference type="RuleBase" id="RU368084"/>
    </source>
</evidence>
<dbReference type="EMBL" id="QZAJ01000060">
    <property type="protein sequence ID" value="THW19775.1"/>
    <property type="molecule type" value="Genomic_DNA"/>
</dbReference>
<organism evidence="9 10">
    <name type="scientific">Aureobasidium pullulans</name>
    <name type="common">Black yeast</name>
    <name type="synonym">Pullularia pullulans</name>
    <dbReference type="NCBI Taxonomy" id="5580"/>
    <lineage>
        <taxon>Eukaryota</taxon>
        <taxon>Fungi</taxon>
        <taxon>Dikarya</taxon>
        <taxon>Ascomycota</taxon>
        <taxon>Pezizomycotina</taxon>
        <taxon>Dothideomycetes</taxon>
        <taxon>Dothideomycetidae</taxon>
        <taxon>Dothideales</taxon>
        <taxon>Saccotheciaceae</taxon>
        <taxon>Aureobasidium</taxon>
    </lineage>
</organism>
<evidence type="ECO:0000259" key="7">
    <source>
        <dbReference type="Pfam" id="PF04084"/>
    </source>
</evidence>
<comment type="function">
    <text evidence="5">Component of the origin recognition complex (ORC) that binds origins of replication. DNA-binding is ATP-dependent. ORC is required to assemble the pre-replication complex necessary to initiate DNA replication.</text>
</comment>
<sequence>MPKRTRSQHEEDAVEDAQDADVETTPSKRRMTEAETPSRHTNADTPSKQRSILKSTLKQEGTPRSLRKVLFSTPARADEEFDDAPTKLSPLTVARNADRSARRKSHKRLFDAQDNDESVVDDTGLEDALARDILEDEDDPDADQEVKMTVTPGTPSKTARPRGRPKGSKKQPSPEAQDMAAHELYFFQNRPGGVKTSINTLPGNALLGHDDYFAYINPYNDPHSVDKDFLTRLHENAFDQWMFELEEGFNICIYGYGSKRHLLLDFADHLHESSDKKPNVIVVNGYSPNISVRDLLTAIAKHGLPSSMASKLPLQPQALLDALLAYLTTTPPSSPIYLLAHSIDSPFFRKPLFQATISTLAAHPNIRLVASADTPTFPLLWDISQRSSLRFLFHDATTFAPYTAELDPVEEVNVLLNRSGRRIGGKDGVAYVLRSLPENARNLFRILVGEQLALADSAFETHPNSPESDGMLGHSGDDMDIDHGNVTKPKRGRGRPPKKLPAPKVKVHKTPSFVGVEYRTLYHKAVEEFVCSSEMSFRTLLKEFHDHELVESRKDGLGVERLAVPFGREDLEDMLQELNISRTPRPVRLGFV</sequence>
<dbReference type="AlphaFoldDB" id="A0A4S8W608"/>
<evidence type="ECO:0000256" key="1">
    <source>
        <dbReference type="ARBA" id="ARBA00004123"/>
    </source>
</evidence>
<reference evidence="9 10" key="1">
    <citation type="submission" date="2018-10" db="EMBL/GenBank/DDBJ databases">
        <title>Fifty Aureobasidium pullulans genomes reveal a recombining polyextremotolerant generalist.</title>
        <authorList>
            <person name="Gostincar C."/>
            <person name="Turk M."/>
            <person name="Zajc J."/>
            <person name="Gunde-Cimerman N."/>
        </authorList>
    </citation>
    <scope>NUCLEOTIDE SEQUENCE [LARGE SCALE GENOMIC DNA]</scope>
    <source>
        <strain evidence="9 10">EXF-11318</strain>
    </source>
</reference>
<dbReference type="PANTHER" id="PTHR14052:SF0">
    <property type="entry name" value="ORIGIN RECOGNITION COMPLEX SUBUNIT 2"/>
    <property type="match status" value="1"/>
</dbReference>
<evidence type="ECO:0000256" key="6">
    <source>
        <dbReference type="SAM" id="MobiDB-lite"/>
    </source>
</evidence>
<feature type="compositionally biased region" description="Basic residues" evidence="6">
    <location>
        <begin position="488"/>
        <end position="498"/>
    </location>
</feature>
<feature type="compositionally biased region" description="Basic residues" evidence="6">
    <location>
        <begin position="159"/>
        <end position="169"/>
    </location>
</feature>
<dbReference type="Pfam" id="PF24882">
    <property type="entry name" value="WHD_ORC2"/>
    <property type="match status" value="1"/>
</dbReference>
<comment type="similarity">
    <text evidence="2 5">Belongs to the ORC2 family.</text>
</comment>
<feature type="compositionally biased region" description="Basic and acidic residues" evidence="6">
    <location>
        <begin position="30"/>
        <end position="42"/>
    </location>
</feature>
<dbReference type="Proteomes" id="UP000308014">
    <property type="component" value="Unassembled WGS sequence"/>
</dbReference>
<feature type="compositionally biased region" description="Acidic residues" evidence="6">
    <location>
        <begin position="134"/>
        <end position="143"/>
    </location>
</feature>
<feature type="domain" description="Origin recognition complex subunit 2 RecA-like" evidence="7">
    <location>
        <begin position="227"/>
        <end position="396"/>
    </location>
</feature>
<feature type="compositionally biased region" description="Basic and acidic residues" evidence="6">
    <location>
        <begin position="475"/>
        <end position="485"/>
    </location>
</feature>
<gene>
    <name evidence="9" type="ORF">D6D24_02646</name>
</gene>
<feature type="region of interest" description="Disordered" evidence="6">
    <location>
        <begin position="460"/>
        <end position="504"/>
    </location>
</feature>
<dbReference type="InterPro" id="IPR007220">
    <property type="entry name" value="ORC2"/>
</dbReference>
<dbReference type="GO" id="GO:0006260">
    <property type="term" value="P:DNA replication"/>
    <property type="evidence" value="ECO:0007669"/>
    <property type="project" value="UniProtKB-UniRule"/>
</dbReference>
<feature type="compositionally biased region" description="Acidic residues" evidence="6">
    <location>
        <begin position="12"/>
        <end position="22"/>
    </location>
</feature>
<dbReference type="Pfam" id="PF04084">
    <property type="entry name" value="RecA-like_ORC2"/>
    <property type="match status" value="1"/>
</dbReference>
<evidence type="ECO:0000256" key="4">
    <source>
        <dbReference type="ARBA" id="ARBA00023242"/>
    </source>
</evidence>
<dbReference type="GO" id="GO:0005664">
    <property type="term" value="C:nuclear origin of replication recognition complex"/>
    <property type="evidence" value="ECO:0007669"/>
    <property type="project" value="UniProtKB-UniRule"/>
</dbReference>
<evidence type="ECO:0000313" key="10">
    <source>
        <dbReference type="Proteomes" id="UP000308014"/>
    </source>
</evidence>
<dbReference type="InterPro" id="IPR056773">
    <property type="entry name" value="WHD_ORC2"/>
</dbReference>
<proteinExistence type="inferred from homology"/>
<evidence type="ECO:0000256" key="2">
    <source>
        <dbReference type="ARBA" id="ARBA00007421"/>
    </source>
</evidence>
<feature type="region of interest" description="Disordered" evidence="6">
    <location>
        <begin position="1"/>
        <end position="177"/>
    </location>
</feature>
<name>A0A4S8W608_AURPU</name>
<evidence type="ECO:0000313" key="9">
    <source>
        <dbReference type="EMBL" id="THW19775.1"/>
    </source>
</evidence>